<sequence>MAELTKDAVDSLSEKLMDIMMKHQKICDARLAKLQEYIERSAALTARHLYETPGSWMQEYIDKSNQSVTAMLSEIGSVMELLTDKLHKTEQFKNCIAGIFNEIMTPASPLIEENEVAILTAEKSTRVSTGELNALGEEINKCVSSMNEANQKFFPLLTSIEASLQQLIQTHHEKIANKVHEQCRSSTSTAVAIGEDIQGLLEQSSKIIICM</sequence>
<keyword evidence="2" id="KW-1185">Reference proteome</keyword>
<gene>
    <name evidence="1" type="ORF">MNOR_LOCUS31743</name>
</gene>
<evidence type="ECO:0000313" key="2">
    <source>
        <dbReference type="Proteomes" id="UP001497623"/>
    </source>
</evidence>
<evidence type="ECO:0000313" key="1">
    <source>
        <dbReference type="EMBL" id="CAL4156597.1"/>
    </source>
</evidence>
<comment type="caution">
    <text evidence="1">The sequence shown here is derived from an EMBL/GenBank/DDBJ whole genome shotgun (WGS) entry which is preliminary data.</text>
</comment>
<organism evidence="1 2">
    <name type="scientific">Meganyctiphanes norvegica</name>
    <name type="common">Northern krill</name>
    <name type="synonym">Thysanopoda norvegica</name>
    <dbReference type="NCBI Taxonomy" id="48144"/>
    <lineage>
        <taxon>Eukaryota</taxon>
        <taxon>Metazoa</taxon>
        <taxon>Ecdysozoa</taxon>
        <taxon>Arthropoda</taxon>
        <taxon>Crustacea</taxon>
        <taxon>Multicrustacea</taxon>
        <taxon>Malacostraca</taxon>
        <taxon>Eumalacostraca</taxon>
        <taxon>Eucarida</taxon>
        <taxon>Euphausiacea</taxon>
        <taxon>Euphausiidae</taxon>
        <taxon>Meganyctiphanes</taxon>
    </lineage>
</organism>
<protein>
    <submittedName>
        <fullName evidence="1">Uncharacterized protein</fullName>
    </submittedName>
</protein>
<reference evidence="1 2" key="1">
    <citation type="submission" date="2024-05" db="EMBL/GenBank/DDBJ databases">
        <authorList>
            <person name="Wallberg A."/>
        </authorList>
    </citation>
    <scope>NUCLEOTIDE SEQUENCE [LARGE SCALE GENOMIC DNA]</scope>
</reference>
<dbReference type="Proteomes" id="UP001497623">
    <property type="component" value="Unassembled WGS sequence"/>
</dbReference>
<feature type="non-terminal residue" evidence="1">
    <location>
        <position position="211"/>
    </location>
</feature>
<dbReference type="AlphaFoldDB" id="A0AAV2S3F9"/>
<proteinExistence type="predicted"/>
<accession>A0AAV2S3F9</accession>
<name>A0AAV2S3F9_MEGNR</name>
<dbReference type="EMBL" id="CAXKWB010041563">
    <property type="protein sequence ID" value="CAL4156597.1"/>
    <property type="molecule type" value="Genomic_DNA"/>
</dbReference>